<dbReference type="Proteomes" id="UP000317243">
    <property type="component" value="Unassembled WGS sequence"/>
</dbReference>
<keyword evidence="1" id="KW-0732">Signal</keyword>
<comment type="caution">
    <text evidence="2">The sequence shown here is derived from an EMBL/GenBank/DDBJ whole genome shotgun (WGS) entry which is preliminary data.</text>
</comment>
<dbReference type="AlphaFoldDB" id="A0A5C5UW29"/>
<dbReference type="EMBL" id="SIHI01000097">
    <property type="protein sequence ID" value="TWT30561.1"/>
    <property type="molecule type" value="Genomic_DNA"/>
</dbReference>
<sequence length="214" mass="23796" precursor="true">MKFKSPSVRLSMALVVLLFAAVDSDVEAQITSGGEAVGDFWPGEGAIGCGSNYLKLNEVFSIKKNATPGHVYLTHQSRHGSRFAFLLVVDHAYEGAERDKFPYQMHVTNQKGELHQKLAINESTLAIEYDCDTSDEQGVDENLSIGGQDVELQRGRVFYIEMRANPVRITQISVKLPEPQGEVADRKAIRKVGKEIMENDELRGKGKSFTIQHD</sequence>
<gene>
    <name evidence="2" type="ORF">KOR42_54220</name>
</gene>
<dbReference type="RefSeq" id="WP_146512643.1">
    <property type="nucleotide sequence ID" value="NZ_SIHI01000097.1"/>
</dbReference>
<evidence type="ECO:0000313" key="3">
    <source>
        <dbReference type="Proteomes" id="UP000317243"/>
    </source>
</evidence>
<protein>
    <recommendedName>
        <fullName evidence="4">Secreted protein</fullName>
    </recommendedName>
</protein>
<reference evidence="2 3" key="1">
    <citation type="submission" date="2019-02" db="EMBL/GenBank/DDBJ databases">
        <title>Deep-cultivation of Planctomycetes and their phenomic and genomic characterization uncovers novel biology.</title>
        <authorList>
            <person name="Wiegand S."/>
            <person name="Jogler M."/>
            <person name="Boedeker C."/>
            <person name="Pinto D."/>
            <person name="Vollmers J."/>
            <person name="Rivas-Marin E."/>
            <person name="Kohn T."/>
            <person name="Peeters S.H."/>
            <person name="Heuer A."/>
            <person name="Rast P."/>
            <person name="Oberbeckmann S."/>
            <person name="Bunk B."/>
            <person name="Jeske O."/>
            <person name="Meyerdierks A."/>
            <person name="Storesund J.E."/>
            <person name="Kallscheuer N."/>
            <person name="Luecker S."/>
            <person name="Lage O.M."/>
            <person name="Pohl T."/>
            <person name="Merkel B.J."/>
            <person name="Hornburger P."/>
            <person name="Mueller R.-W."/>
            <person name="Bruemmer F."/>
            <person name="Labrenz M."/>
            <person name="Spormann A.M."/>
            <person name="Op Den Camp H."/>
            <person name="Overmann J."/>
            <person name="Amann R."/>
            <person name="Jetten M.S.M."/>
            <person name="Mascher T."/>
            <person name="Medema M.H."/>
            <person name="Devos D.P."/>
            <person name="Kaster A.-K."/>
            <person name="Ovreas L."/>
            <person name="Rohde M."/>
            <person name="Galperin M.Y."/>
            <person name="Jogler C."/>
        </authorList>
    </citation>
    <scope>NUCLEOTIDE SEQUENCE [LARGE SCALE GENOMIC DNA]</scope>
    <source>
        <strain evidence="2 3">KOR42</strain>
    </source>
</reference>
<feature type="signal peptide" evidence="1">
    <location>
        <begin position="1"/>
        <end position="28"/>
    </location>
</feature>
<feature type="chain" id="PRO_5022801578" description="Secreted protein" evidence="1">
    <location>
        <begin position="29"/>
        <end position="214"/>
    </location>
</feature>
<keyword evidence="3" id="KW-1185">Reference proteome</keyword>
<proteinExistence type="predicted"/>
<dbReference type="OrthoDB" id="9998959at2"/>
<accession>A0A5C5UW29</accession>
<evidence type="ECO:0000256" key="1">
    <source>
        <dbReference type="SAM" id="SignalP"/>
    </source>
</evidence>
<organism evidence="2 3">
    <name type="scientific">Thalassoglobus neptunius</name>
    <dbReference type="NCBI Taxonomy" id="1938619"/>
    <lineage>
        <taxon>Bacteria</taxon>
        <taxon>Pseudomonadati</taxon>
        <taxon>Planctomycetota</taxon>
        <taxon>Planctomycetia</taxon>
        <taxon>Planctomycetales</taxon>
        <taxon>Planctomycetaceae</taxon>
        <taxon>Thalassoglobus</taxon>
    </lineage>
</organism>
<name>A0A5C5UW29_9PLAN</name>
<evidence type="ECO:0000313" key="2">
    <source>
        <dbReference type="EMBL" id="TWT30561.1"/>
    </source>
</evidence>
<evidence type="ECO:0008006" key="4">
    <source>
        <dbReference type="Google" id="ProtNLM"/>
    </source>
</evidence>